<reference evidence="2 3" key="1">
    <citation type="submission" date="2024-07" db="EMBL/GenBank/DDBJ databases">
        <title>Section-level genome sequencing and comparative genomics of Aspergillus sections Usti and Cavernicolus.</title>
        <authorList>
            <consortium name="Lawrence Berkeley National Laboratory"/>
            <person name="Nybo J.L."/>
            <person name="Vesth T.C."/>
            <person name="Theobald S."/>
            <person name="Frisvad J.C."/>
            <person name="Larsen T.O."/>
            <person name="Kjaerboelling I."/>
            <person name="Rothschild-Mancinelli K."/>
            <person name="Lyhne E.K."/>
            <person name="Kogle M.E."/>
            <person name="Barry K."/>
            <person name="Clum A."/>
            <person name="Na H."/>
            <person name="Ledsgaard L."/>
            <person name="Lin J."/>
            <person name="Lipzen A."/>
            <person name="Kuo A."/>
            <person name="Riley R."/>
            <person name="Mondo S."/>
            <person name="Labutti K."/>
            <person name="Haridas S."/>
            <person name="Pangalinan J."/>
            <person name="Salamov A.A."/>
            <person name="Simmons B.A."/>
            <person name="Magnuson J.K."/>
            <person name="Chen J."/>
            <person name="Drula E."/>
            <person name="Henrissat B."/>
            <person name="Wiebenga A."/>
            <person name="Lubbers R.J."/>
            <person name="Gomes A.C."/>
            <person name="Makela M.R."/>
            <person name="Stajich J."/>
            <person name="Grigoriev I.V."/>
            <person name="Mortensen U.H."/>
            <person name="De Vries R.P."/>
            <person name="Baker S.E."/>
            <person name="Andersen M.R."/>
        </authorList>
    </citation>
    <scope>NUCLEOTIDE SEQUENCE [LARGE SCALE GENOMIC DNA]</scope>
    <source>
        <strain evidence="2 3">CBS 209.92</strain>
    </source>
</reference>
<dbReference type="EMBL" id="JBFTWV010000088">
    <property type="protein sequence ID" value="KAL2787927.1"/>
    <property type="molecule type" value="Genomic_DNA"/>
</dbReference>
<gene>
    <name evidence="2" type="ORF">BJX66DRAFT_340781</name>
</gene>
<dbReference type="Proteomes" id="UP001610563">
    <property type="component" value="Unassembled WGS sequence"/>
</dbReference>
<proteinExistence type="predicted"/>
<keyword evidence="3" id="KW-1185">Reference proteome</keyword>
<feature type="region of interest" description="Disordered" evidence="1">
    <location>
        <begin position="501"/>
        <end position="536"/>
    </location>
</feature>
<protein>
    <recommendedName>
        <fullName evidence="4">F-box domain-containing protein</fullName>
    </recommendedName>
</protein>
<evidence type="ECO:0000313" key="3">
    <source>
        <dbReference type="Proteomes" id="UP001610563"/>
    </source>
</evidence>
<evidence type="ECO:0000256" key="1">
    <source>
        <dbReference type="SAM" id="MobiDB-lite"/>
    </source>
</evidence>
<name>A0ABR4FXE2_9EURO</name>
<feature type="compositionally biased region" description="Basic and acidic residues" evidence="1">
    <location>
        <begin position="506"/>
        <end position="517"/>
    </location>
</feature>
<comment type="caution">
    <text evidence="2">The sequence shown here is derived from an EMBL/GenBank/DDBJ whole genome shotgun (WGS) entry which is preliminary data.</text>
</comment>
<evidence type="ECO:0008006" key="4">
    <source>
        <dbReference type="Google" id="ProtNLM"/>
    </source>
</evidence>
<organism evidence="2 3">
    <name type="scientific">Aspergillus keveii</name>
    <dbReference type="NCBI Taxonomy" id="714993"/>
    <lineage>
        <taxon>Eukaryota</taxon>
        <taxon>Fungi</taxon>
        <taxon>Dikarya</taxon>
        <taxon>Ascomycota</taxon>
        <taxon>Pezizomycotina</taxon>
        <taxon>Eurotiomycetes</taxon>
        <taxon>Eurotiomycetidae</taxon>
        <taxon>Eurotiales</taxon>
        <taxon>Aspergillaceae</taxon>
        <taxon>Aspergillus</taxon>
        <taxon>Aspergillus subgen. Nidulantes</taxon>
    </lineage>
</organism>
<feature type="region of interest" description="Disordered" evidence="1">
    <location>
        <begin position="624"/>
        <end position="646"/>
    </location>
</feature>
<evidence type="ECO:0000313" key="2">
    <source>
        <dbReference type="EMBL" id="KAL2787927.1"/>
    </source>
</evidence>
<sequence>MRDLADFPAELLHPILGLAFASRPPHSRFDNDPDGVLDLRALSSLLLVNHRWHQTFLPYVYSSWSFDSGYQIYRCLWKFFQTIVAHPHLAAMVQTVNIGNCGFRLPYYLAEQPLDLNAEELGLVSKAVQLAGLQHLEKEILSKVSAPLSRNHPLVALLLTCLPNVSTLYMHIPDSDPYLYSILLGASEQPYTILTNLRTIYYLPEVPVLERYAPEFNSGAAQYPAVSLNVAWPALYLPSLRALYLYNLETEGLGDLLATQNPKHPRECSITHLSIATHKDSKVLPEDMSAVLALPKALTRVSLCWNDYKFKTGPSKKDVAYKVSNNQVWRALQKHLSSLESIDIFHGLDKGHHNIMDHFGPMTMFMAMKNLTVQAEVLLGRDDLNLTSLPPGLRTLILMIDMVRRERLPGLFSQLGLVVQSGKLRLKRLRLCEKNPTYEPGQTEPDILEAYQILHSVCTQHDVSFGVVGYCSPGAKDCPIASGGRCLWIWRKRMHMMGTGKHRMEKVRTRLSRREYGESSSSGEDESGSTSGVHTLPFTDHQGRASFMVFEARDPPKLPPLISCSFYFTHPDTEPGNADLDLEGLFRAVRNQQDDFHVRLDIYFLPGATETDCIAHYRAKRATRADSRHQMQNSPQRQKCRGETIPPLPLPRSLPGMIQRLRGRESWEGGLCICADPDWNNRNANTQQTFSCVHFRATDEVEKTGLPARFTEVFPLAANTESAVSGWVWNLAHGFLDEFFGPYRRAERKGWGCW</sequence>
<feature type="compositionally biased region" description="Low complexity" evidence="1">
    <location>
        <begin position="518"/>
        <end position="532"/>
    </location>
</feature>
<accession>A0ABR4FXE2</accession>